<dbReference type="OrthoDB" id="1737504at2759"/>
<reference evidence="3" key="1">
    <citation type="submission" date="2017-07" db="EMBL/GenBank/DDBJ databases">
        <title>Taro Niue Genome Assembly and Annotation.</title>
        <authorList>
            <person name="Atibalentja N."/>
            <person name="Keating K."/>
            <person name="Fields C.J."/>
        </authorList>
    </citation>
    <scope>NUCLEOTIDE SEQUENCE</scope>
    <source>
        <strain evidence="3">Niue_2</strain>
        <tissue evidence="3">Leaf</tissue>
    </source>
</reference>
<dbReference type="Proteomes" id="UP000652761">
    <property type="component" value="Unassembled WGS sequence"/>
</dbReference>
<evidence type="ECO:0000259" key="1">
    <source>
        <dbReference type="Pfam" id="PF03732"/>
    </source>
</evidence>
<evidence type="ECO:0000313" key="3">
    <source>
        <dbReference type="EMBL" id="MQL95054.1"/>
    </source>
</evidence>
<dbReference type="PANTHER" id="PTHR33223">
    <property type="entry name" value="CCHC-TYPE DOMAIN-CONTAINING PROTEIN"/>
    <property type="match status" value="1"/>
</dbReference>
<accession>A0A843VPL4</accession>
<comment type="caution">
    <text evidence="3">The sequence shown here is derived from an EMBL/GenBank/DDBJ whole genome shotgun (WGS) entry which is preliminary data.</text>
</comment>
<dbReference type="Pfam" id="PF26138">
    <property type="entry name" value="DUF8040"/>
    <property type="match status" value="1"/>
</dbReference>
<dbReference type="AlphaFoldDB" id="A0A843VPL4"/>
<keyword evidence="4" id="KW-1185">Reference proteome</keyword>
<feature type="domain" description="Retrotransposon gag" evidence="1">
    <location>
        <begin position="181"/>
        <end position="249"/>
    </location>
</feature>
<sequence>MLANLQQVLVRMEQNQHAPPAHGEALVQPVVPTAEVQGGLGNADPRYAQPTMLASHAEDQRLPQVTVVQGPRQADAPSPAIPVVPAKPAARTDVIDLFSAESTPAPTNVRAVDPRWKDDLQEMNRKIDALQREVTSALVPDKLQLPKFRRYNGTMNPIHHLDHFQGQVEMVNITDALKCRAFMSTLDDAALQWFKSLPSRSIASFADLAQRFLDHFYNTVQYSLCTNDLWLVSQKEGEMFRDFVKRFRLEVMKVVDLDLRTVVNILTRVCSNAPFVASIAKKPPGHERRCYNVFRLHPTTFMRLRDELMERDLIRDSRYVTATEKLAIFMYAMGHGVTSGAMCEFFQHSSETINKHIREVTKALASLRFNYIKLPSLTDPVHPRIRHDDRFYPYFKILSCTTNEGDY</sequence>
<proteinExistence type="predicted"/>
<evidence type="ECO:0000259" key="2">
    <source>
        <dbReference type="Pfam" id="PF26138"/>
    </source>
</evidence>
<name>A0A843VPL4_COLES</name>
<feature type="domain" description="DUF8040" evidence="2">
    <location>
        <begin position="284"/>
        <end position="365"/>
    </location>
</feature>
<dbReference type="InterPro" id="IPR058353">
    <property type="entry name" value="DUF8040"/>
</dbReference>
<dbReference type="PANTHER" id="PTHR33223:SF10">
    <property type="entry name" value="AMINOTRANSFERASE-LIKE PLANT MOBILE DOMAIN-CONTAINING PROTEIN"/>
    <property type="match status" value="1"/>
</dbReference>
<evidence type="ECO:0008006" key="5">
    <source>
        <dbReference type="Google" id="ProtNLM"/>
    </source>
</evidence>
<organism evidence="3 4">
    <name type="scientific">Colocasia esculenta</name>
    <name type="common">Wild taro</name>
    <name type="synonym">Arum esculentum</name>
    <dbReference type="NCBI Taxonomy" id="4460"/>
    <lineage>
        <taxon>Eukaryota</taxon>
        <taxon>Viridiplantae</taxon>
        <taxon>Streptophyta</taxon>
        <taxon>Embryophyta</taxon>
        <taxon>Tracheophyta</taxon>
        <taxon>Spermatophyta</taxon>
        <taxon>Magnoliopsida</taxon>
        <taxon>Liliopsida</taxon>
        <taxon>Araceae</taxon>
        <taxon>Aroideae</taxon>
        <taxon>Colocasieae</taxon>
        <taxon>Colocasia</taxon>
    </lineage>
</organism>
<protein>
    <recommendedName>
        <fullName evidence="5">Retrotransposon gag domain-containing protein</fullName>
    </recommendedName>
</protein>
<dbReference type="EMBL" id="NMUH01001745">
    <property type="protein sequence ID" value="MQL95054.1"/>
    <property type="molecule type" value="Genomic_DNA"/>
</dbReference>
<gene>
    <name evidence="3" type="ORF">Taro_027710</name>
</gene>
<evidence type="ECO:0000313" key="4">
    <source>
        <dbReference type="Proteomes" id="UP000652761"/>
    </source>
</evidence>
<dbReference type="Pfam" id="PF03732">
    <property type="entry name" value="Retrotrans_gag"/>
    <property type="match status" value="1"/>
</dbReference>
<dbReference type="InterPro" id="IPR005162">
    <property type="entry name" value="Retrotrans_gag_dom"/>
</dbReference>